<dbReference type="PROSITE" id="PS00356">
    <property type="entry name" value="HTH_LACI_1"/>
    <property type="match status" value="1"/>
</dbReference>
<reference evidence="7 8" key="1">
    <citation type="submission" date="2024-09" db="EMBL/GenBank/DDBJ databases">
        <authorList>
            <person name="Sun Q."/>
            <person name="Mori K."/>
        </authorList>
    </citation>
    <scope>NUCLEOTIDE SEQUENCE [LARGE SCALE GENOMIC DNA]</scope>
    <source>
        <strain evidence="7 8">TBRC 3947</strain>
    </source>
</reference>
<dbReference type="SUPFAM" id="SSF47413">
    <property type="entry name" value="lambda repressor-like DNA-binding domains"/>
    <property type="match status" value="1"/>
</dbReference>
<gene>
    <name evidence="7" type="ORF">ACFFIA_13950</name>
</gene>
<keyword evidence="3" id="KW-0804">Transcription</keyword>
<proteinExistence type="predicted"/>
<dbReference type="InterPro" id="IPR001387">
    <property type="entry name" value="Cro/C1-type_HTH"/>
</dbReference>
<keyword evidence="1" id="KW-0805">Transcription regulation</keyword>
<dbReference type="GO" id="GO:0003677">
    <property type="term" value="F:DNA binding"/>
    <property type="evidence" value="ECO:0007669"/>
    <property type="project" value="UniProtKB-KW"/>
</dbReference>
<evidence type="ECO:0000256" key="1">
    <source>
        <dbReference type="ARBA" id="ARBA00023015"/>
    </source>
</evidence>
<name>A0ABV6M236_9ACTN</name>
<keyword evidence="2 7" id="KW-0238">DNA-binding</keyword>
<dbReference type="EMBL" id="JBHLUH010000020">
    <property type="protein sequence ID" value="MFC0528765.1"/>
    <property type="molecule type" value="Genomic_DNA"/>
</dbReference>
<evidence type="ECO:0000256" key="3">
    <source>
        <dbReference type="ARBA" id="ARBA00023163"/>
    </source>
</evidence>
<evidence type="ECO:0000313" key="7">
    <source>
        <dbReference type="EMBL" id="MFC0528765.1"/>
    </source>
</evidence>
<dbReference type="PRINTS" id="PR00036">
    <property type="entry name" value="HTHLACI"/>
</dbReference>
<dbReference type="Gene3D" id="1.10.260.40">
    <property type="entry name" value="lambda repressor-like DNA-binding domains"/>
    <property type="match status" value="1"/>
</dbReference>
<evidence type="ECO:0000256" key="4">
    <source>
        <dbReference type="SAM" id="MobiDB-lite"/>
    </source>
</evidence>
<feature type="domain" description="HTH cro/C1-type" evidence="6">
    <location>
        <begin position="34"/>
        <end position="70"/>
    </location>
</feature>
<protein>
    <submittedName>
        <fullName evidence="7">LacI family DNA-binding transcriptional regulator</fullName>
    </submittedName>
</protein>
<dbReference type="PANTHER" id="PTHR30146:SF109">
    <property type="entry name" value="HTH-TYPE TRANSCRIPTIONAL REGULATOR GALS"/>
    <property type="match status" value="1"/>
</dbReference>
<evidence type="ECO:0000313" key="8">
    <source>
        <dbReference type="Proteomes" id="UP001589867"/>
    </source>
</evidence>
<dbReference type="SMART" id="SM00354">
    <property type="entry name" value="HTH_LACI"/>
    <property type="match status" value="1"/>
</dbReference>
<dbReference type="PANTHER" id="PTHR30146">
    <property type="entry name" value="LACI-RELATED TRANSCRIPTIONAL REPRESSOR"/>
    <property type="match status" value="1"/>
</dbReference>
<comment type="caution">
    <text evidence="7">The sequence shown here is derived from an EMBL/GenBank/DDBJ whole genome shotgun (WGS) entry which is preliminary data.</text>
</comment>
<evidence type="ECO:0000256" key="2">
    <source>
        <dbReference type="ARBA" id="ARBA00023125"/>
    </source>
</evidence>
<dbReference type="Proteomes" id="UP001589867">
    <property type="component" value="Unassembled WGS sequence"/>
</dbReference>
<dbReference type="InterPro" id="IPR046335">
    <property type="entry name" value="LacI/GalR-like_sensor"/>
</dbReference>
<dbReference type="RefSeq" id="WP_377250745.1">
    <property type="nucleotide sequence ID" value="NZ_JBHLUH010000020.1"/>
</dbReference>
<dbReference type="PROSITE" id="PS50943">
    <property type="entry name" value="HTH_CROC1"/>
    <property type="match status" value="1"/>
</dbReference>
<dbReference type="CDD" id="cd01392">
    <property type="entry name" value="HTH_LacI"/>
    <property type="match status" value="1"/>
</dbReference>
<sequence length="360" mass="38513">MAEATNARHNPLDAAQPHPKSRGAARRAMRRGPTIDDVAEVAGVSRGTVSRVLNGARYVSPAALKAVERAVRTTGYTVNQSARSLVTKQSNAVAFVLSEPQERLFEDPNFSVLLRCCTQALAEHDISLILMLESSDAERDRVLRYVRGGHVDGVLLISAHSGDPVIADLARGVVPAVACGKPGGADAAIPYVAAEDQEGARQMTRHLVAQGRKRIGMIACTQVVGGQERLQGYRDVLGRRALKRLVVHTSDYSFAAGAAAMRELLAESPDIDAVFAASDLLAAGALAELRRAGRSVPGDVAVGGFDDSRIARETDPPLTTIRQPLERVAADMVDVLLRLIRREPASSRLLPTELVLRESA</sequence>
<dbReference type="SUPFAM" id="SSF53822">
    <property type="entry name" value="Periplasmic binding protein-like I"/>
    <property type="match status" value="1"/>
</dbReference>
<dbReference type="CDD" id="cd06267">
    <property type="entry name" value="PBP1_LacI_sugar_binding-like"/>
    <property type="match status" value="1"/>
</dbReference>
<evidence type="ECO:0000259" key="5">
    <source>
        <dbReference type="PROSITE" id="PS50932"/>
    </source>
</evidence>
<dbReference type="InterPro" id="IPR010982">
    <property type="entry name" value="Lambda_DNA-bd_dom_sf"/>
</dbReference>
<dbReference type="Gene3D" id="3.40.50.2300">
    <property type="match status" value="2"/>
</dbReference>
<feature type="domain" description="HTH lacI-type" evidence="5">
    <location>
        <begin position="33"/>
        <end position="87"/>
    </location>
</feature>
<dbReference type="Pfam" id="PF00356">
    <property type="entry name" value="LacI"/>
    <property type="match status" value="1"/>
</dbReference>
<dbReference type="InterPro" id="IPR000843">
    <property type="entry name" value="HTH_LacI"/>
</dbReference>
<keyword evidence="8" id="KW-1185">Reference proteome</keyword>
<dbReference type="Pfam" id="PF13377">
    <property type="entry name" value="Peripla_BP_3"/>
    <property type="match status" value="1"/>
</dbReference>
<evidence type="ECO:0000259" key="6">
    <source>
        <dbReference type="PROSITE" id="PS50943"/>
    </source>
</evidence>
<feature type="compositionally biased region" description="Basic residues" evidence="4">
    <location>
        <begin position="19"/>
        <end position="30"/>
    </location>
</feature>
<dbReference type="InterPro" id="IPR028082">
    <property type="entry name" value="Peripla_BP_I"/>
</dbReference>
<feature type="region of interest" description="Disordered" evidence="4">
    <location>
        <begin position="1"/>
        <end position="32"/>
    </location>
</feature>
<dbReference type="PROSITE" id="PS50932">
    <property type="entry name" value="HTH_LACI_2"/>
    <property type="match status" value="1"/>
</dbReference>
<accession>A0ABV6M236</accession>
<organism evidence="7 8">
    <name type="scientific">Phytohabitans kaempferiae</name>
    <dbReference type="NCBI Taxonomy" id="1620943"/>
    <lineage>
        <taxon>Bacteria</taxon>
        <taxon>Bacillati</taxon>
        <taxon>Actinomycetota</taxon>
        <taxon>Actinomycetes</taxon>
        <taxon>Micromonosporales</taxon>
        <taxon>Micromonosporaceae</taxon>
    </lineage>
</organism>